<name>X1Q4S1_9ZZZZ</name>
<proteinExistence type="predicted"/>
<accession>X1Q4S1</accession>
<sequence length="56" mass="6164">APKALPQQKPHISTENLDFQTASKKGIAHPGDCMDFRPPLAGMKQGKMTQRIGQFD</sequence>
<organism evidence="1">
    <name type="scientific">marine sediment metagenome</name>
    <dbReference type="NCBI Taxonomy" id="412755"/>
    <lineage>
        <taxon>unclassified sequences</taxon>
        <taxon>metagenomes</taxon>
        <taxon>ecological metagenomes</taxon>
    </lineage>
</organism>
<gene>
    <name evidence="1" type="ORF">S06H3_66039</name>
</gene>
<comment type="caution">
    <text evidence="1">The sequence shown here is derived from an EMBL/GenBank/DDBJ whole genome shotgun (WGS) entry which is preliminary data.</text>
</comment>
<dbReference type="EMBL" id="BARV01044784">
    <property type="protein sequence ID" value="GAI63233.1"/>
    <property type="molecule type" value="Genomic_DNA"/>
</dbReference>
<evidence type="ECO:0000313" key="1">
    <source>
        <dbReference type="EMBL" id="GAI63233.1"/>
    </source>
</evidence>
<protein>
    <submittedName>
        <fullName evidence="1">Uncharacterized protein</fullName>
    </submittedName>
</protein>
<reference evidence="1" key="1">
    <citation type="journal article" date="2014" name="Front. Microbiol.">
        <title>High frequency of phylogenetically diverse reductive dehalogenase-homologous genes in deep subseafloor sedimentary metagenomes.</title>
        <authorList>
            <person name="Kawai M."/>
            <person name="Futagami T."/>
            <person name="Toyoda A."/>
            <person name="Takaki Y."/>
            <person name="Nishi S."/>
            <person name="Hori S."/>
            <person name="Arai W."/>
            <person name="Tsubouchi T."/>
            <person name="Morono Y."/>
            <person name="Uchiyama I."/>
            <person name="Ito T."/>
            <person name="Fujiyama A."/>
            <person name="Inagaki F."/>
            <person name="Takami H."/>
        </authorList>
    </citation>
    <scope>NUCLEOTIDE SEQUENCE</scope>
    <source>
        <strain evidence="1">Expedition CK06-06</strain>
    </source>
</reference>
<dbReference type="AlphaFoldDB" id="X1Q4S1"/>
<feature type="non-terminal residue" evidence="1">
    <location>
        <position position="1"/>
    </location>
</feature>